<gene>
    <name evidence="5" type="ORF">C2G38_2242608</name>
</gene>
<dbReference type="InterPro" id="IPR050883">
    <property type="entry name" value="PNGase"/>
</dbReference>
<dbReference type="Gene3D" id="1.20.1050.60">
    <property type="entry name" value="alpha-1,2-mannosidase"/>
    <property type="match status" value="1"/>
</dbReference>
<dbReference type="GO" id="GO:0006516">
    <property type="term" value="P:glycoprotein catabolic process"/>
    <property type="evidence" value="ECO:0007669"/>
    <property type="project" value="TreeGrafter"/>
</dbReference>
<dbReference type="GO" id="GO:0005975">
    <property type="term" value="P:carbohydrate metabolic process"/>
    <property type="evidence" value="ECO:0007669"/>
    <property type="project" value="InterPro"/>
</dbReference>
<dbReference type="PANTHER" id="PTHR12143:SF38">
    <property type="entry name" value="ALPHA-1,2-MANNOSIDASE FAMILY PROTEIN (AFU_ORTHOLOGUE AFUA_5G10520)"/>
    <property type="match status" value="1"/>
</dbReference>
<dbReference type="InterPro" id="IPR012939">
    <property type="entry name" value="Glyco_hydro_92"/>
</dbReference>
<feature type="domain" description="Glycosyl hydrolase family 92" evidence="3">
    <location>
        <begin position="298"/>
        <end position="757"/>
    </location>
</feature>
<dbReference type="NCBIfam" id="TIGR01180">
    <property type="entry name" value="aman2_put"/>
    <property type="match status" value="1"/>
</dbReference>
<dbReference type="SUPFAM" id="SSF48208">
    <property type="entry name" value="Six-hairpin glycosidases"/>
    <property type="match status" value="1"/>
</dbReference>
<accession>A0A397VM34</accession>
<evidence type="ECO:0000259" key="4">
    <source>
        <dbReference type="Pfam" id="PF17678"/>
    </source>
</evidence>
<dbReference type="GO" id="GO:0005829">
    <property type="term" value="C:cytosol"/>
    <property type="evidence" value="ECO:0007669"/>
    <property type="project" value="TreeGrafter"/>
</dbReference>
<dbReference type="InterPro" id="IPR008928">
    <property type="entry name" value="6-hairpin_glycosidase_sf"/>
</dbReference>
<keyword evidence="6" id="KW-1185">Reference proteome</keyword>
<dbReference type="STRING" id="44941.A0A397VM34"/>
<evidence type="ECO:0000259" key="3">
    <source>
        <dbReference type="Pfam" id="PF07971"/>
    </source>
</evidence>
<dbReference type="InterPro" id="IPR005887">
    <property type="entry name" value="GH92_a_mannosidase_put"/>
</dbReference>
<keyword evidence="2" id="KW-0472">Membrane</keyword>
<keyword evidence="5" id="KW-0378">Hydrolase</keyword>
<evidence type="ECO:0000256" key="2">
    <source>
        <dbReference type="SAM" id="Phobius"/>
    </source>
</evidence>
<dbReference type="Gene3D" id="3.30.2080.10">
    <property type="entry name" value="GH92 mannosidase domain"/>
    <property type="match status" value="1"/>
</dbReference>
<keyword evidence="2" id="KW-0812">Transmembrane</keyword>
<feature type="transmembrane region" description="Helical" evidence="2">
    <location>
        <begin position="12"/>
        <end position="32"/>
    </location>
</feature>
<dbReference type="InterPro" id="IPR041371">
    <property type="entry name" value="GH92_N"/>
</dbReference>
<evidence type="ECO:0000313" key="5">
    <source>
        <dbReference type="EMBL" id="RIB23565.1"/>
    </source>
</evidence>
<sequence>MWTLKKMSFKSTYIFIIIATLILVSLFTISTFDKKFGFSFYYSTSSSSSSSPIKPKIQEKSEWLTNFVDPLIGIKNGYVFPGPCLPFGVVKVGIDTHDAGYTVDGAVTGISHLHISGSDIDRPKYGVISQFPFVAPMESFDLNNYSSIRSLEHFEVGYSRIGLKRYNLVVELTASRRAALHRYIFPPLINGSHVMIDLSNINTYGQYVSGEISVTLNEMKGFGRYKDWWFGPEYSVYFCSQFDKNASEYYTFWNGIITSNSSYQTSGINPIGAILAFDTTKGSVIKSRVGISFISVDQACKNAQEEIPNWDFDLTKEKAVEAWEMELEKIQVDGGTDDLKKIFYSNLYRTMIIPSDRTEENPKWVSFDKKSRVIPNYDDFLTLRSTFRTTVPLFTLFQQQRIIDITRSLIDIYRHAEYMPNGRCGMGNGIAQGGSSSDMVLAEIFLKEIGKDVINWEFGYKALLKNAESDPYSHGSYEGRKNLRYYVDRGYIPSNAYGVPCSRTLEYSVNDYAISLVAKGLGKTKDYIKYKTRGKNWQNLWCPDKTVKNITGFILPRLRSGSFDTSSDVLDEGQNFYKGTAWEYSLDIPHDVKTLIQLSGGIAEFEKRLDLTFSNSTYETSLFRFGNVHSFFHPCLYHFIGKQWKSASIVRDILEKKFKIDNLPDDSSDALSSWFIFHAIGIYPMAGQDIYLINSPQFSNITIQMSPTTQFIIKASNLDTRNIYIRSVKLNGKDWKMSWFRHKDIENGGILELEMGNEPSKKWPGDWNDINDENQNNDSESWKFVPPPSSDDDEF</sequence>
<comment type="caution">
    <text evidence="5">The sequence shown here is derived from an EMBL/GenBank/DDBJ whole genome shotgun (WGS) entry which is preliminary data.</text>
</comment>
<dbReference type="Pfam" id="PF17678">
    <property type="entry name" value="Glyco_hydro_92N"/>
    <property type="match status" value="1"/>
</dbReference>
<dbReference type="OrthoDB" id="2348006at2759"/>
<dbReference type="Proteomes" id="UP000266673">
    <property type="component" value="Unassembled WGS sequence"/>
</dbReference>
<dbReference type="GO" id="GO:0005634">
    <property type="term" value="C:nucleus"/>
    <property type="evidence" value="ECO:0007669"/>
    <property type="project" value="TreeGrafter"/>
</dbReference>
<proteinExistence type="predicted"/>
<evidence type="ECO:0000256" key="1">
    <source>
        <dbReference type="SAM" id="MobiDB-lite"/>
    </source>
</evidence>
<dbReference type="EMBL" id="QKWP01000255">
    <property type="protein sequence ID" value="RIB23565.1"/>
    <property type="molecule type" value="Genomic_DNA"/>
</dbReference>
<keyword evidence="2" id="KW-1133">Transmembrane helix</keyword>
<dbReference type="GO" id="GO:0000224">
    <property type="term" value="F:peptide-N4-(N-acetyl-beta-glucosaminyl)asparagine amidase activity"/>
    <property type="evidence" value="ECO:0007669"/>
    <property type="project" value="TreeGrafter"/>
</dbReference>
<dbReference type="AlphaFoldDB" id="A0A397VM34"/>
<dbReference type="Gene3D" id="1.20.1610.10">
    <property type="entry name" value="alpha-1,2-mannosidases domains"/>
    <property type="match status" value="1"/>
</dbReference>
<feature type="region of interest" description="Disordered" evidence="1">
    <location>
        <begin position="761"/>
        <end position="795"/>
    </location>
</feature>
<dbReference type="GO" id="GO:0030246">
    <property type="term" value="F:carbohydrate binding"/>
    <property type="evidence" value="ECO:0007669"/>
    <property type="project" value="InterPro"/>
</dbReference>
<name>A0A397VM34_9GLOM</name>
<dbReference type="Gene3D" id="2.70.98.10">
    <property type="match status" value="1"/>
</dbReference>
<dbReference type="PANTHER" id="PTHR12143">
    <property type="entry name" value="PEPTIDE N-GLYCANASE PNGASE -RELATED"/>
    <property type="match status" value="1"/>
</dbReference>
<dbReference type="InterPro" id="IPR014718">
    <property type="entry name" value="GH-type_carb-bd"/>
</dbReference>
<evidence type="ECO:0000313" key="6">
    <source>
        <dbReference type="Proteomes" id="UP000266673"/>
    </source>
</evidence>
<protein>
    <submittedName>
        <fullName evidence="5">Glycosyl hydrolase family 92 protein</fullName>
    </submittedName>
</protein>
<dbReference type="Pfam" id="PF07971">
    <property type="entry name" value="Glyco_hydro_92"/>
    <property type="match status" value="1"/>
</dbReference>
<organism evidence="5 6">
    <name type="scientific">Gigaspora rosea</name>
    <dbReference type="NCBI Taxonomy" id="44941"/>
    <lineage>
        <taxon>Eukaryota</taxon>
        <taxon>Fungi</taxon>
        <taxon>Fungi incertae sedis</taxon>
        <taxon>Mucoromycota</taxon>
        <taxon>Glomeromycotina</taxon>
        <taxon>Glomeromycetes</taxon>
        <taxon>Diversisporales</taxon>
        <taxon>Gigasporaceae</taxon>
        <taxon>Gigaspora</taxon>
    </lineage>
</organism>
<reference evidence="5 6" key="1">
    <citation type="submission" date="2018-06" db="EMBL/GenBank/DDBJ databases">
        <title>Comparative genomics reveals the genomic features of Rhizophagus irregularis, R. cerebriforme, R. diaphanum and Gigaspora rosea, and their symbiotic lifestyle signature.</title>
        <authorList>
            <person name="Morin E."/>
            <person name="San Clemente H."/>
            <person name="Chen E.C.H."/>
            <person name="De La Providencia I."/>
            <person name="Hainaut M."/>
            <person name="Kuo A."/>
            <person name="Kohler A."/>
            <person name="Murat C."/>
            <person name="Tang N."/>
            <person name="Roy S."/>
            <person name="Loubradou J."/>
            <person name="Henrissat B."/>
            <person name="Grigoriev I.V."/>
            <person name="Corradi N."/>
            <person name="Roux C."/>
            <person name="Martin F.M."/>
        </authorList>
    </citation>
    <scope>NUCLEOTIDE SEQUENCE [LARGE SCALE GENOMIC DNA]</scope>
    <source>
        <strain evidence="5 6">DAOM 194757</strain>
    </source>
</reference>
<feature type="domain" description="Glycosyl hydrolase family 92 N-terminal" evidence="4">
    <location>
        <begin position="67"/>
        <end position="292"/>
    </location>
</feature>